<keyword evidence="1" id="KW-0732">Signal</keyword>
<evidence type="ECO:0000256" key="1">
    <source>
        <dbReference type="SAM" id="SignalP"/>
    </source>
</evidence>
<gene>
    <name evidence="2" type="ORF">CLODIP_2_CD14186</name>
</gene>
<dbReference type="AlphaFoldDB" id="A0A8S1D2Y2"/>
<evidence type="ECO:0000313" key="3">
    <source>
        <dbReference type="Proteomes" id="UP000494165"/>
    </source>
</evidence>
<name>A0A8S1D2Y2_9INSE</name>
<dbReference type="Proteomes" id="UP000494165">
    <property type="component" value="Unassembled WGS sequence"/>
</dbReference>
<proteinExistence type="predicted"/>
<accession>A0A8S1D2Y2</accession>
<dbReference type="Gene3D" id="1.10.238.270">
    <property type="match status" value="1"/>
</dbReference>
<reference evidence="2 3" key="1">
    <citation type="submission" date="2020-04" db="EMBL/GenBank/DDBJ databases">
        <authorList>
            <person name="Alioto T."/>
            <person name="Alioto T."/>
            <person name="Gomez Garrido J."/>
        </authorList>
    </citation>
    <scope>NUCLEOTIDE SEQUENCE [LARGE SCALE GENOMIC DNA]</scope>
</reference>
<feature type="signal peptide" evidence="1">
    <location>
        <begin position="1"/>
        <end position="24"/>
    </location>
</feature>
<dbReference type="EMBL" id="CADEPI010000122">
    <property type="protein sequence ID" value="CAB3376007.1"/>
    <property type="molecule type" value="Genomic_DNA"/>
</dbReference>
<feature type="chain" id="PRO_5035815847" evidence="1">
    <location>
        <begin position="25"/>
        <end position="198"/>
    </location>
</feature>
<sequence>MKPGRSYSIVILFVLVYLANQSAAQTVNGTNTTLLPRNMNGPALLRQNLRECSCPWPGLVSRQAYDNCTMKANSSSGVIFKRMCRFDCAMKYMSYLNGTTMNYTLLATKFKDAAKSLSAAADNATSYCASYVEKFNNSIPTPQAPPDVNVCNPKGLLVWVCVRQQFILQTCNISGKDPKCAENFARLKTLTPLNLLLN</sequence>
<evidence type="ECO:0000313" key="2">
    <source>
        <dbReference type="EMBL" id="CAB3376007.1"/>
    </source>
</evidence>
<keyword evidence="3" id="KW-1185">Reference proteome</keyword>
<comment type="caution">
    <text evidence="2">The sequence shown here is derived from an EMBL/GenBank/DDBJ whole genome shotgun (WGS) entry which is preliminary data.</text>
</comment>
<organism evidence="2 3">
    <name type="scientific">Cloeon dipterum</name>
    <dbReference type="NCBI Taxonomy" id="197152"/>
    <lineage>
        <taxon>Eukaryota</taxon>
        <taxon>Metazoa</taxon>
        <taxon>Ecdysozoa</taxon>
        <taxon>Arthropoda</taxon>
        <taxon>Hexapoda</taxon>
        <taxon>Insecta</taxon>
        <taxon>Pterygota</taxon>
        <taxon>Palaeoptera</taxon>
        <taxon>Ephemeroptera</taxon>
        <taxon>Pisciforma</taxon>
        <taxon>Baetidae</taxon>
        <taxon>Cloeon</taxon>
    </lineage>
</organism>
<protein>
    <submittedName>
        <fullName evidence="2">Uncharacterized protein</fullName>
    </submittedName>
</protein>